<dbReference type="EMBL" id="MW046592">
    <property type="protein sequence ID" value="QTE04052.1"/>
    <property type="molecule type" value="Genomic_DNA"/>
</dbReference>
<name>A0A8A4XE07_9VIRU</name>
<accession>A0A8A4XE07</accession>
<evidence type="ECO:0000313" key="1">
    <source>
        <dbReference type="EMBL" id="QTE04052.1"/>
    </source>
</evidence>
<proteinExistence type="predicted"/>
<sequence>MLRERSTCCKKHMSPCKAARIDTGISNMMENSLISKPMIPLLSLPGTKNMESLCDESMEAPLPLPPGPRLIDHGACMRSSVSIVEEQPIKVTWYDGTTEYYYSRKYWEDKHGITRHTLGEAIEVAKAQDPPPVHIDPIQDAKDIEAHILQHQSPQWLQVLIATQQKRDELMMNTDNLEQAFEEYDQWVQDTKNLDKDYEEYNQYVQDLYAGLRGGANTHELF</sequence>
<organism evidence="1">
    <name type="scientific">Turdus hortulorum parvoviridae sp</name>
    <dbReference type="NCBI Taxonomy" id="2794538"/>
    <lineage>
        <taxon>Viruses</taxon>
        <taxon>Monodnaviria</taxon>
        <taxon>Shotokuvirae</taxon>
        <taxon>Cossaviricota</taxon>
        <taxon>Quintoviricetes</taxon>
        <taxon>Piccovirales</taxon>
        <taxon>Parvoviridae</taxon>
    </lineage>
</organism>
<reference evidence="1" key="1">
    <citation type="submission" date="2020-09" db="EMBL/GenBank/DDBJ databases">
        <title>Parvovirus dark matter in the feces of wild birds.</title>
        <authorList>
            <person name="Dai Z."/>
            <person name="Yang S."/>
            <person name="Zhang W."/>
        </authorList>
    </citation>
    <scope>NUCLEOTIDE SEQUENCE</scope>
    <source>
        <strain evidence="1">Gbt104par07</strain>
    </source>
</reference>
<protein>
    <submittedName>
        <fullName evidence="1">Uncharacterized protein</fullName>
    </submittedName>
</protein>